<protein>
    <submittedName>
        <fullName evidence="2">Uncharacterized protein</fullName>
    </submittedName>
</protein>
<organism evidence="2 3">
    <name type="scientific">Cryptococcus wingfieldii CBS 7118</name>
    <dbReference type="NCBI Taxonomy" id="1295528"/>
    <lineage>
        <taxon>Eukaryota</taxon>
        <taxon>Fungi</taxon>
        <taxon>Dikarya</taxon>
        <taxon>Basidiomycota</taxon>
        <taxon>Agaricomycotina</taxon>
        <taxon>Tremellomycetes</taxon>
        <taxon>Tremellales</taxon>
        <taxon>Cryptococcaceae</taxon>
        <taxon>Cryptococcus</taxon>
    </lineage>
</organism>
<dbReference type="RefSeq" id="XP_019028074.1">
    <property type="nucleotide sequence ID" value="XM_019179952.1"/>
</dbReference>
<dbReference type="OrthoDB" id="10446094at2759"/>
<reference evidence="2 3" key="1">
    <citation type="submission" date="2016-06" db="EMBL/GenBank/DDBJ databases">
        <title>Evolution of pathogenesis and genome organization in the Tremellales.</title>
        <authorList>
            <person name="Cuomo C."/>
            <person name="Litvintseva A."/>
            <person name="Heitman J."/>
            <person name="Chen Y."/>
            <person name="Sun S."/>
            <person name="Springer D."/>
            <person name="Dromer F."/>
            <person name="Young S."/>
            <person name="Zeng Q."/>
            <person name="Chapman S."/>
            <person name="Gujja S."/>
            <person name="Saif S."/>
            <person name="Birren B."/>
        </authorList>
    </citation>
    <scope>NUCLEOTIDE SEQUENCE [LARGE SCALE GENOMIC DNA]</scope>
    <source>
        <strain evidence="2 3">CBS 7118</strain>
    </source>
</reference>
<evidence type="ECO:0000313" key="3">
    <source>
        <dbReference type="Proteomes" id="UP000094819"/>
    </source>
</evidence>
<feature type="compositionally biased region" description="Basic and acidic residues" evidence="1">
    <location>
        <begin position="17"/>
        <end position="38"/>
    </location>
</feature>
<evidence type="ECO:0000313" key="2">
    <source>
        <dbReference type="EMBL" id="ODN78190.1"/>
    </source>
</evidence>
<dbReference type="Proteomes" id="UP000094819">
    <property type="component" value="Unassembled WGS sequence"/>
</dbReference>
<dbReference type="AlphaFoldDB" id="A0A1E3HPA6"/>
<gene>
    <name evidence="2" type="ORF">L198_07979</name>
</gene>
<proteinExistence type="predicted"/>
<sequence length="122" mass="13337">MSEAYQKDANPIDPSVEDDRSNPAEDGRSADADPNKETEPDDPFLNGRTSGPSFPPCYGLSYIKNGAPGGQNSETGAHYLELGKYNGNEWASTWGDAPGLKIDSEWSASDMRTQLDMYMRRG</sequence>
<keyword evidence="3" id="KW-1185">Reference proteome</keyword>
<dbReference type="EMBL" id="AWGH01000048">
    <property type="protein sequence ID" value="ODN78190.1"/>
    <property type="molecule type" value="Genomic_DNA"/>
</dbReference>
<accession>A0A1E3HPA6</accession>
<evidence type="ECO:0000256" key="1">
    <source>
        <dbReference type="SAM" id="MobiDB-lite"/>
    </source>
</evidence>
<dbReference type="GeneID" id="30197190"/>
<name>A0A1E3HPA6_9TREE</name>
<comment type="caution">
    <text evidence="2">The sequence shown here is derived from an EMBL/GenBank/DDBJ whole genome shotgun (WGS) entry which is preliminary data.</text>
</comment>
<feature type="region of interest" description="Disordered" evidence="1">
    <location>
        <begin position="1"/>
        <end position="52"/>
    </location>
</feature>